<evidence type="ECO:0000313" key="7">
    <source>
        <dbReference type="Proteomes" id="UP001152646"/>
    </source>
</evidence>
<dbReference type="Proteomes" id="UP001152646">
    <property type="component" value="Unassembled WGS sequence"/>
</dbReference>
<feature type="domain" description="AAA+ ATPase" evidence="5">
    <location>
        <begin position="778"/>
        <end position="915"/>
    </location>
</feature>
<evidence type="ECO:0000259" key="5">
    <source>
        <dbReference type="SMART" id="SM00382"/>
    </source>
</evidence>
<dbReference type="PANTHER" id="PTHR43392">
    <property type="entry name" value="AAA-TYPE ATPASE FAMILY PROTEIN / ANKYRIN REPEAT FAMILY PROTEIN"/>
    <property type="match status" value="1"/>
</dbReference>
<evidence type="ECO:0000256" key="1">
    <source>
        <dbReference type="ARBA" id="ARBA00010378"/>
    </source>
</evidence>
<dbReference type="InterPro" id="IPR000641">
    <property type="entry name" value="CbxX/CfxQ"/>
</dbReference>
<feature type="compositionally biased region" description="Basic and acidic residues" evidence="4">
    <location>
        <begin position="126"/>
        <end position="142"/>
    </location>
</feature>
<feature type="compositionally biased region" description="Basic and acidic residues" evidence="4">
    <location>
        <begin position="155"/>
        <end position="164"/>
    </location>
</feature>
<protein>
    <recommendedName>
        <fullName evidence="5">AAA+ ATPase domain-containing protein</fullName>
    </recommendedName>
</protein>
<organism evidence="6 7">
    <name type="scientific">Penicillium salamii</name>
    <dbReference type="NCBI Taxonomy" id="1612424"/>
    <lineage>
        <taxon>Eukaryota</taxon>
        <taxon>Fungi</taxon>
        <taxon>Dikarya</taxon>
        <taxon>Ascomycota</taxon>
        <taxon>Pezizomycotina</taxon>
        <taxon>Eurotiomycetes</taxon>
        <taxon>Eurotiomycetidae</taxon>
        <taxon>Eurotiales</taxon>
        <taxon>Aspergillaceae</taxon>
        <taxon>Penicillium</taxon>
    </lineage>
</organism>
<dbReference type="InterPro" id="IPR027417">
    <property type="entry name" value="P-loop_NTPase"/>
</dbReference>
<evidence type="ECO:0000256" key="3">
    <source>
        <dbReference type="ARBA" id="ARBA00022840"/>
    </source>
</evidence>
<dbReference type="Gene3D" id="3.40.50.300">
    <property type="entry name" value="P-loop containing nucleotide triphosphate hydrolases"/>
    <property type="match status" value="3"/>
</dbReference>
<feature type="compositionally biased region" description="Polar residues" evidence="4">
    <location>
        <begin position="1049"/>
        <end position="1067"/>
    </location>
</feature>
<dbReference type="InterPro" id="IPR003593">
    <property type="entry name" value="AAA+_ATPase"/>
</dbReference>
<comment type="similarity">
    <text evidence="1">Belongs to the CbxX/CfxQ family.</text>
</comment>
<proteinExistence type="inferred from homology"/>
<dbReference type="Pfam" id="PF17866">
    <property type="entry name" value="AAA_lid_6"/>
    <property type="match status" value="1"/>
</dbReference>
<feature type="region of interest" description="Disordered" evidence="4">
    <location>
        <begin position="1049"/>
        <end position="1086"/>
    </location>
</feature>
<dbReference type="PANTHER" id="PTHR43392:SF2">
    <property type="entry name" value="AAA-TYPE ATPASE FAMILY PROTEIN _ ANKYRIN REPEAT FAMILY PROTEIN"/>
    <property type="match status" value="1"/>
</dbReference>
<name>A0A9W4NN28_9EURO</name>
<feature type="region of interest" description="Disordered" evidence="4">
    <location>
        <begin position="95"/>
        <end position="164"/>
    </location>
</feature>
<sequence length="1226" mass="138291">MTCTKVTKQTCSRGHLLSLPCSQSQKACRFCIQEDGIKARKHERDVKLEANRQKRLALYAQQLAEAQDEASHLRRVRKDKFDDEERAKILQQHQQEIQNLKSSPAQKPSNPERKNLRESSTSPKPASRETKMSSIDDARSQDDEATTPRAPQSMPDKKPSEAKSEWDYQKKFCMAQSKEFDELMDMVGLESVKAKFLAIKSKVDTSIRQGVNLDRERFGSVLLGNPGTGKTTVARLYARFLAAVGIIPGQQFTETTGSRLANEGVSGCQKLIDDTLKEGGGVIFIDEAYQLVSGSSFGGTVLDFLLAEVENQTGKIVFILAGYERPMETFFAHNQGLPSRFPHQLKFEDFDDTELMEIMQGWIEKTYKKLMKVDGGLGGLYCRILARRIGRGRGRGREGFANARAVENAMSRVSERQSERLRQQRRQGGSKVDDFFFDRRDLIGPDPSNALKSSKAWERLQSMIGLSSVKKTVEALLDTMQYNYQRELHEQPLVEYSLNQVFLGNPGTGKTSIAKIYGQILVDIGLLSNGEVVVKNPSDFVGSVIGESEKTTKGILAATLGKVLVIDEAYGLFAGGTSNDTGARSDPYRTAVVDTIVAEVQSTPGDDRCVLLLGYKDQMQQMFQNVNPGLTRRFPMDQAFVFEDFTQKELGQILDLKLREQAYSLTDRARRVVAEMLERSRNRPHFGNAGEIDILLNAAKMHHQKRISTNKSTGHITNAVLDAVDFDENFDRADNSDASVSKMFEGVVGCESIISKLRGYQKIVKDLRSLGMDPQEQLPFNFVFRGPPGTGKTSTARKMGQVYYDMGMLASNEVIEISATELIGQYVGHTGPKTQKVLERGLGKVLFIDEAYRLSDGHFAKEAMDELVDCITKPKFFQKMIIILAGYDADINRLMSINTGLTSRFPESLQFDPLSSKDCIHLLDQQFLKLKNDLSSKSSVEFDITCLQKRDTEFEKEMMQCFETLSQTASWANARDVETLAKAIFGKAIQSSKVSDGKKLLLSKEIVMEQLSAMIDERRKREGQPKQRIFTSHAEKTLPIRLHALDQPPTQIDSQSSMASSVESNTAMDPETHKKAEISDRDHEVTDEVWNQLEKDKATAKARDEEYERVQQELEEQKKEILRLKEEADNAERKAQEAKVKADEESRRLHEQARLEHERRRREDEEVARELERRRAVMQEAHRKEQANQMKLKSMGVCVMGYRWIKQSGGYRCAGGSHWVSDAQLQ</sequence>
<keyword evidence="2" id="KW-0547">Nucleotide-binding</keyword>
<dbReference type="InterPro" id="IPR003959">
    <property type="entry name" value="ATPase_AAA_core"/>
</dbReference>
<comment type="caution">
    <text evidence="6">The sequence shown here is derived from an EMBL/GenBank/DDBJ whole genome shotgun (WGS) entry which is preliminary data.</text>
</comment>
<keyword evidence="3" id="KW-0067">ATP-binding</keyword>
<dbReference type="SUPFAM" id="SSF52540">
    <property type="entry name" value="P-loop containing nucleoside triphosphate hydrolases"/>
    <property type="match status" value="3"/>
</dbReference>
<accession>A0A9W4NN28</accession>
<feature type="compositionally biased region" description="Basic and acidic residues" evidence="4">
    <location>
        <begin position="1070"/>
        <end position="1086"/>
    </location>
</feature>
<dbReference type="InterPro" id="IPR041627">
    <property type="entry name" value="AAA_lid_6"/>
</dbReference>
<dbReference type="FunFam" id="1.10.8.60:FF:000160">
    <property type="entry name" value="WGS project CABT00000000 data, contig 2.55"/>
    <property type="match status" value="1"/>
</dbReference>
<dbReference type="GO" id="GO:0005524">
    <property type="term" value="F:ATP binding"/>
    <property type="evidence" value="ECO:0007669"/>
    <property type="project" value="UniProtKB-KW"/>
</dbReference>
<dbReference type="GO" id="GO:0016887">
    <property type="term" value="F:ATP hydrolysis activity"/>
    <property type="evidence" value="ECO:0007669"/>
    <property type="project" value="InterPro"/>
</dbReference>
<dbReference type="CDD" id="cd00009">
    <property type="entry name" value="AAA"/>
    <property type="match status" value="2"/>
</dbReference>
<dbReference type="PRINTS" id="PR00819">
    <property type="entry name" value="CBXCFQXSUPER"/>
</dbReference>
<dbReference type="InterPro" id="IPR050773">
    <property type="entry name" value="CbxX/CfxQ_RuBisCO_ESX"/>
</dbReference>
<dbReference type="SMART" id="SM00382">
    <property type="entry name" value="AAA"/>
    <property type="match status" value="3"/>
</dbReference>
<reference evidence="6" key="1">
    <citation type="submission" date="2021-07" db="EMBL/GenBank/DDBJ databases">
        <authorList>
            <person name="Branca A.L. A."/>
        </authorList>
    </citation>
    <scope>NUCLEOTIDE SEQUENCE</scope>
</reference>
<dbReference type="FunFam" id="3.40.50.300:FF:000216">
    <property type="entry name" value="Type VII secretion ATPase EccA"/>
    <property type="match status" value="3"/>
</dbReference>
<feature type="domain" description="AAA+ ATPase" evidence="5">
    <location>
        <begin position="216"/>
        <end position="351"/>
    </location>
</feature>
<dbReference type="OrthoDB" id="2423195at2759"/>
<feature type="domain" description="AAA+ ATPase" evidence="5">
    <location>
        <begin position="496"/>
        <end position="646"/>
    </location>
</feature>
<dbReference type="Gene3D" id="1.10.8.60">
    <property type="match status" value="1"/>
</dbReference>
<feature type="compositionally biased region" description="Polar residues" evidence="4">
    <location>
        <begin position="95"/>
        <end position="109"/>
    </location>
</feature>
<dbReference type="EMBL" id="CAJVPA010000205">
    <property type="protein sequence ID" value="CAG8399500.1"/>
    <property type="molecule type" value="Genomic_DNA"/>
</dbReference>
<evidence type="ECO:0000256" key="2">
    <source>
        <dbReference type="ARBA" id="ARBA00022741"/>
    </source>
</evidence>
<dbReference type="AlphaFoldDB" id="A0A9W4NN28"/>
<gene>
    <name evidence="6" type="ORF">PSALAMII_LOCUS7946</name>
</gene>
<feature type="region of interest" description="Disordered" evidence="4">
    <location>
        <begin position="1126"/>
        <end position="1166"/>
    </location>
</feature>
<evidence type="ECO:0000313" key="6">
    <source>
        <dbReference type="EMBL" id="CAG8399500.1"/>
    </source>
</evidence>
<dbReference type="Pfam" id="PF00004">
    <property type="entry name" value="AAA"/>
    <property type="match status" value="3"/>
</dbReference>
<evidence type="ECO:0000256" key="4">
    <source>
        <dbReference type="SAM" id="MobiDB-lite"/>
    </source>
</evidence>